<evidence type="ECO:0000313" key="3">
    <source>
        <dbReference type="EMBL" id="SEU41165.1"/>
    </source>
</evidence>
<evidence type="ECO:0000256" key="2">
    <source>
        <dbReference type="SAM" id="SignalP"/>
    </source>
</evidence>
<reference evidence="3 4" key="1">
    <citation type="submission" date="2016-10" db="EMBL/GenBank/DDBJ databases">
        <authorList>
            <person name="Varghese N."/>
            <person name="Submissions S."/>
        </authorList>
    </citation>
    <scope>NUCLEOTIDE SEQUENCE [LARGE SCALE GENOMIC DNA]</scope>
    <source>
        <strain evidence="3 4">DSM 16525</strain>
    </source>
</reference>
<feature type="compositionally biased region" description="Basic and acidic residues" evidence="1">
    <location>
        <begin position="32"/>
        <end position="42"/>
    </location>
</feature>
<evidence type="ECO:0000256" key="1">
    <source>
        <dbReference type="SAM" id="MobiDB-lite"/>
    </source>
</evidence>
<keyword evidence="4" id="KW-1185">Reference proteome</keyword>
<protein>
    <recommendedName>
        <fullName evidence="5">Lipoprotein</fullName>
    </recommendedName>
</protein>
<proteinExistence type="predicted"/>
<accession>A0ABY1CXD7</accession>
<dbReference type="RefSeq" id="WP_074959210.1">
    <property type="nucleotide sequence ID" value="NZ_BJXR01000077.1"/>
</dbReference>
<evidence type="ECO:0000313" key="4">
    <source>
        <dbReference type="Proteomes" id="UP000183760"/>
    </source>
</evidence>
<feature type="region of interest" description="Disordered" evidence="1">
    <location>
        <begin position="24"/>
        <end position="51"/>
    </location>
</feature>
<dbReference type="EMBL" id="FOIB01000016">
    <property type="protein sequence ID" value="SEU41165.1"/>
    <property type="molecule type" value="Genomic_DNA"/>
</dbReference>
<keyword evidence="2" id="KW-0732">Signal</keyword>
<organism evidence="3 4">
    <name type="scientific">Myxococcus fulvus</name>
    <dbReference type="NCBI Taxonomy" id="33"/>
    <lineage>
        <taxon>Bacteria</taxon>
        <taxon>Pseudomonadati</taxon>
        <taxon>Myxococcota</taxon>
        <taxon>Myxococcia</taxon>
        <taxon>Myxococcales</taxon>
        <taxon>Cystobacterineae</taxon>
        <taxon>Myxococcaceae</taxon>
        <taxon>Myxococcus</taxon>
    </lineage>
</organism>
<name>A0ABY1CXD7_MYXFU</name>
<feature type="chain" id="PRO_5046328047" description="Lipoprotein" evidence="2">
    <location>
        <begin position="29"/>
        <end position="222"/>
    </location>
</feature>
<dbReference type="Proteomes" id="UP000183760">
    <property type="component" value="Unassembled WGS sequence"/>
</dbReference>
<comment type="caution">
    <text evidence="3">The sequence shown here is derived from an EMBL/GenBank/DDBJ whole genome shotgun (WGS) entry which is preliminary data.</text>
</comment>
<gene>
    <name evidence="3" type="ORF">SAMN05443572_116110</name>
</gene>
<feature type="compositionally biased region" description="Low complexity" evidence="1">
    <location>
        <begin position="87"/>
        <end position="106"/>
    </location>
</feature>
<evidence type="ECO:0008006" key="5">
    <source>
        <dbReference type="Google" id="ProtNLM"/>
    </source>
</evidence>
<feature type="compositionally biased region" description="Low complexity" evidence="1">
    <location>
        <begin position="127"/>
        <end position="136"/>
    </location>
</feature>
<sequence>MRRRAAGMAVAVAGFSVLLCGGGCTANAQSNEDPKAAAEPRRQAAPSAGEVSELWNSISGLRAEVRELRQEVSRLRAQVDAGGSSGTGAQAQGTGAQAPGSDAQAQGTGGSGTQPRPEDGTGTARDVPPAGTTVPAPVGTAVVKATYSGVVRSVAPPEVVIGQDSGEALTLEVTPRTRVLREGRSIGVRELDPGDRVYAVVDMVGRHETIEISVVRKEDLED</sequence>
<feature type="signal peptide" evidence="2">
    <location>
        <begin position="1"/>
        <end position="28"/>
    </location>
</feature>
<feature type="region of interest" description="Disordered" evidence="1">
    <location>
        <begin position="76"/>
        <end position="136"/>
    </location>
</feature>